<sequence length="415" mass="45627">MEKKKEWRKLAILLASIGIANIGDFVYLVVINIIVFDMTGSAAAVAGLWIVSPIVNICTKFWTGSFIDYRSKRAVMMVTYGFRAAFIALLPLAPNIAIIYLILVCLSVAQSFFTPASMTYTTMLVPVEKRKRFNAIRSFCSSSAFIVGPAIGGAMILATSISWTLWANALFFVVAAIFLALLPKAEKINQATVPKLTVAQVAKDFTAVAAFLRNHQYITFIYVVFLLVMLFSFAMDTQEVVFTQQVVGLSQVEYSLLVSITGIGSIVGAAVLALFANHIPLRHMIGSGLLLMTAGYLMYAFSWSFWSIAAGFIVLGLFNVFVNAGMATFYQNHIPVKMMGRVTSMMQLGQSIFQILFILAVGVMADWFSLRLTIVVLALAMAVLACLFAISVFRPGNRPFFEDQTTNEQTGQQAR</sequence>
<evidence type="ECO:0000256" key="3">
    <source>
        <dbReference type="ARBA" id="ARBA00022475"/>
    </source>
</evidence>
<dbReference type="PANTHER" id="PTHR43266">
    <property type="entry name" value="MACROLIDE-EFFLUX PROTEIN"/>
    <property type="match status" value="1"/>
</dbReference>
<dbReference type="InterPro" id="IPR036259">
    <property type="entry name" value="MFS_trans_sf"/>
</dbReference>
<keyword evidence="5 7" id="KW-1133">Transmembrane helix</keyword>
<keyword evidence="2" id="KW-0813">Transport</keyword>
<dbReference type="RefSeq" id="WP_095237127.1">
    <property type="nucleotide sequence ID" value="NZ_BOQQ01000009.1"/>
</dbReference>
<comment type="subcellular location">
    <subcellularLocation>
        <location evidence="1">Cell membrane</location>
        <topology evidence="1">Multi-pass membrane protein</topology>
    </subcellularLocation>
</comment>
<evidence type="ECO:0000256" key="2">
    <source>
        <dbReference type="ARBA" id="ARBA00022448"/>
    </source>
</evidence>
<dbReference type="InterPro" id="IPR022324">
    <property type="entry name" value="Bacilysin_exporter_BacE_put"/>
</dbReference>
<feature type="transmembrane region" description="Helical" evidence="7">
    <location>
        <begin position="288"/>
        <end position="306"/>
    </location>
</feature>
<reference evidence="9 10" key="1">
    <citation type="submission" date="2017-07" db="EMBL/GenBank/DDBJ databases">
        <title>Isolation and whole genome analysis of endospore-forming bacteria from heroin.</title>
        <authorList>
            <person name="Kalinowski J."/>
            <person name="Ahrens B."/>
            <person name="Al-Dilaimi A."/>
            <person name="Winkler A."/>
            <person name="Wibberg D."/>
            <person name="Schleenbecker U."/>
            <person name="Ruckert C."/>
            <person name="Wolfel R."/>
            <person name="Grass G."/>
        </authorList>
    </citation>
    <scope>NUCLEOTIDE SEQUENCE [LARGE SCALE GENOMIC DNA]</scope>
    <source>
        <strain evidence="9 10">7539</strain>
    </source>
</reference>
<dbReference type="PRINTS" id="PR01988">
    <property type="entry name" value="EXPORTERBACE"/>
</dbReference>
<feature type="transmembrane region" description="Helical" evidence="7">
    <location>
        <begin position="139"/>
        <end position="157"/>
    </location>
</feature>
<accession>A0A268NWN0</accession>
<dbReference type="AlphaFoldDB" id="A0A268NWN0"/>
<dbReference type="CDD" id="cd06173">
    <property type="entry name" value="MFS_MefA_like"/>
    <property type="match status" value="1"/>
</dbReference>
<feature type="transmembrane region" description="Helical" evidence="7">
    <location>
        <begin position="351"/>
        <end position="368"/>
    </location>
</feature>
<dbReference type="Pfam" id="PF07690">
    <property type="entry name" value="MFS_1"/>
    <property type="match status" value="1"/>
</dbReference>
<feature type="transmembrane region" description="Helical" evidence="7">
    <location>
        <begin position="163"/>
        <end position="182"/>
    </location>
</feature>
<feature type="transmembrane region" description="Helical" evidence="7">
    <location>
        <begin position="374"/>
        <end position="393"/>
    </location>
</feature>
<dbReference type="Gene3D" id="1.20.1250.20">
    <property type="entry name" value="MFS general substrate transporter like domains"/>
    <property type="match status" value="1"/>
</dbReference>
<keyword evidence="3" id="KW-1003">Cell membrane</keyword>
<keyword evidence="4 7" id="KW-0812">Transmembrane</keyword>
<evidence type="ECO:0000256" key="1">
    <source>
        <dbReference type="ARBA" id="ARBA00004651"/>
    </source>
</evidence>
<dbReference type="SUPFAM" id="SSF103473">
    <property type="entry name" value="MFS general substrate transporter"/>
    <property type="match status" value="1"/>
</dbReference>
<evidence type="ECO:0000256" key="5">
    <source>
        <dbReference type="ARBA" id="ARBA00022989"/>
    </source>
</evidence>
<dbReference type="PANTHER" id="PTHR43266:SF2">
    <property type="entry name" value="MAJOR FACILITATOR SUPERFAMILY (MFS) PROFILE DOMAIN-CONTAINING PROTEIN"/>
    <property type="match status" value="1"/>
</dbReference>
<feature type="transmembrane region" description="Helical" evidence="7">
    <location>
        <begin position="12"/>
        <end position="36"/>
    </location>
</feature>
<organism evidence="9 10">
    <name type="scientific">Shouchella clausii</name>
    <name type="common">Alkalihalobacillus clausii</name>
    <dbReference type="NCBI Taxonomy" id="79880"/>
    <lineage>
        <taxon>Bacteria</taxon>
        <taxon>Bacillati</taxon>
        <taxon>Bacillota</taxon>
        <taxon>Bacilli</taxon>
        <taxon>Bacillales</taxon>
        <taxon>Bacillaceae</taxon>
        <taxon>Shouchella</taxon>
    </lineage>
</organism>
<feature type="transmembrane region" description="Helical" evidence="7">
    <location>
        <begin position="42"/>
        <end position="62"/>
    </location>
</feature>
<dbReference type="InterPro" id="IPR020846">
    <property type="entry name" value="MFS_dom"/>
</dbReference>
<dbReference type="GO" id="GO:0005886">
    <property type="term" value="C:plasma membrane"/>
    <property type="evidence" value="ECO:0007669"/>
    <property type="project" value="UniProtKB-SubCell"/>
</dbReference>
<dbReference type="PROSITE" id="PS50850">
    <property type="entry name" value="MFS"/>
    <property type="match status" value="1"/>
</dbReference>
<evidence type="ECO:0000313" key="9">
    <source>
        <dbReference type="EMBL" id="PAE87933.1"/>
    </source>
</evidence>
<proteinExistence type="predicted"/>
<dbReference type="EMBL" id="NPCC01000025">
    <property type="protein sequence ID" value="PAE87933.1"/>
    <property type="molecule type" value="Genomic_DNA"/>
</dbReference>
<evidence type="ECO:0000256" key="6">
    <source>
        <dbReference type="ARBA" id="ARBA00023136"/>
    </source>
</evidence>
<comment type="caution">
    <text evidence="9">The sequence shown here is derived from an EMBL/GenBank/DDBJ whole genome shotgun (WGS) entry which is preliminary data.</text>
</comment>
<feature type="transmembrane region" description="Helical" evidence="7">
    <location>
        <begin position="254"/>
        <end position="276"/>
    </location>
</feature>
<feature type="transmembrane region" description="Helical" evidence="7">
    <location>
        <begin position="312"/>
        <end position="330"/>
    </location>
</feature>
<evidence type="ECO:0000313" key="10">
    <source>
        <dbReference type="Proteomes" id="UP000216207"/>
    </source>
</evidence>
<evidence type="ECO:0000256" key="7">
    <source>
        <dbReference type="SAM" id="Phobius"/>
    </source>
</evidence>
<dbReference type="InterPro" id="IPR011701">
    <property type="entry name" value="MFS"/>
</dbReference>
<feature type="domain" description="Major facilitator superfamily (MFS) profile" evidence="8">
    <location>
        <begin position="9"/>
        <end position="397"/>
    </location>
</feature>
<dbReference type="GO" id="GO:0022857">
    <property type="term" value="F:transmembrane transporter activity"/>
    <property type="evidence" value="ECO:0007669"/>
    <property type="project" value="InterPro"/>
</dbReference>
<feature type="transmembrane region" description="Helical" evidence="7">
    <location>
        <begin position="98"/>
        <end position="118"/>
    </location>
</feature>
<gene>
    <name evidence="9" type="ORF">CHH72_15825</name>
</gene>
<evidence type="ECO:0000256" key="4">
    <source>
        <dbReference type="ARBA" id="ARBA00022692"/>
    </source>
</evidence>
<feature type="transmembrane region" description="Helical" evidence="7">
    <location>
        <begin position="217"/>
        <end position="234"/>
    </location>
</feature>
<evidence type="ECO:0000259" key="8">
    <source>
        <dbReference type="PROSITE" id="PS50850"/>
    </source>
</evidence>
<keyword evidence="6 7" id="KW-0472">Membrane</keyword>
<name>A0A268NWN0_SHOCL</name>
<dbReference type="Proteomes" id="UP000216207">
    <property type="component" value="Unassembled WGS sequence"/>
</dbReference>
<protein>
    <submittedName>
        <fullName evidence="9">MFS transporter</fullName>
    </submittedName>
</protein>
<feature type="transmembrane region" description="Helical" evidence="7">
    <location>
        <begin position="74"/>
        <end position="92"/>
    </location>
</feature>